<dbReference type="EC" id="2.7.13.3" evidence="2"/>
<dbReference type="Gene3D" id="3.30.450.20">
    <property type="entry name" value="PAS domain"/>
    <property type="match status" value="1"/>
</dbReference>
<keyword evidence="4" id="KW-0472">Membrane</keyword>
<evidence type="ECO:0000256" key="1">
    <source>
        <dbReference type="ARBA" id="ARBA00000085"/>
    </source>
</evidence>
<feature type="transmembrane region" description="Helical" evidence="4">
    <location>
        <begin position="295"/>
        <end position="316"/>
    </location>
</feature>
<comment type="caution">
    <text evidence="6">The sequence shown here is derived from an EMBL/GenBank/DDBJ whole genome shotgun (WGS) entry which is preliminary data.</text>
</comment>
<evidence type="ECO:0000313" key="6">
    <source>
        <dbReference type="EMBL" id="MBC5648704.1"/>
    </source>
</evidence>
<dbReference type="RefSeq" id="WP_186858197.1">
    <property type="nucleotide sequence ID" value="NZ_JACOON010000005.1"/>
</dbReference>
<dbReference type="Proteomes" id="UP000606889">
    <property type="component" value="Unassembled WGS sequence"/>
</dbReference>
<keyword evidence="3" id="KW-0597">Phosphoprotein</keyword>
<gene>
    <name evidence="6" type="ORF">H8S18_10180</name>
</gene>
<dbReference type="InterPro" id="IPR050956">
    <property type="entry name" value="2C_system_His_kinase"/>
</dbReference>
<evidence type="ECO:0000256" key="3">
    <source>
        <dbReference type="ARBA" id="ARBA00022553"/>
    </source>
</evidence>
<dbReference type="CDD" id="cd00082">
    <property type="entry name" value="HisKA"/>
    <property type="match status" value="1"/>
</dbReference>
<comment type="catalytic activity">
    <reaction evidence="1">
        <text>ATP + protein L-histidine = ADP + protein N-phospho-L-histidine.</text>
        <dbReference type="EC" id="2.7.13.3"/>
    </reaction>
</comment>
<evidence type="ECO:0000256" key="2">
    <source>
        <dbReference type="ARBA" id="ARBA00012438"/>
    </source>
</evidence>
<reference evidence="6 7" key="1">
    <citation type="submission" date="2020-08" db="EMBL/GenBank/DDBJ databases">
        <title>Genome public.</title>
        <authorList>
            <person name="Liu C."/>
            <person name="Sun Q."/>
        </authorList>
    </citation>
    <scope>NUCLEOTIDE SEQUENCE [LARGE SCALE GENOMIC DNA]</scope>
    <source>
        <strain evidence="6 7">NSJ-35</strain>
    </source>
</reference>
<dbReference type="EMBL" id="JACOON010000005">
    <property type="protein sequence ID" value="MBC5648704.1"/>
    <property type="molecule type" value="Genomic_DNA"/>
</dbReference>
<keyword evidence="7" id="KW-1185">Reference proteome</keyword>
<sequence>MGKKIRRFLWSSLVGILILCIAIFTWITFYMVNENDRTISDIGKIYMSEMGKQISLHFSTVIDLYQSKLKGVVWSNMRNDIGAAKLRENLAASAQSLGFSYLGLYADDGSYEAIYGKPIQIDEESAFMDALSADVQKVTEGTNQSGDDLLLLGTAVSFPMENGENSTALVAGIPIQTLIDILSLDIGETRIYSHITRNDGTYVIKNADATEEDSDSYFVRVLYYGHFDNRTPEGEIQRISKAIEAGEEYSMVAEIKDEIRNTHFTPLGYSGWYLVSVLPYELLYKPISHLLDQRIFTAISGCVIILSVMLLIYYKFFRMSQRQIKLLQETRQEAERANRAKSTFFSSMSHDMRTPMNAIMGMTAIASTHLDNRIQLQDCLKKLPCLASICWG</sequence>
<dbReference type="SUPFAM" id="SSF47384">
    <property type="entry name" value="Homodimeric domain of signal transducing histidine kinase"/>
    <property type="match status" value="1"/>
</dbReference>
<dbReference type="Gene3D" id="1.10.287.130">
    <property type="match status" value="1"/>
</dbReference>
<keyword evidence="4" id="KW-1133">Transmembrane helix</keyword>
<name>A0ABR7EG15_9FIRM</name>
<dbReference type="InterPro" id="IPR003661">
    <property type="entry name" value="HisK_dim/P_dom"/>
</dbReference>
<protein>
    <recommendedName>
        <fullName evidence="2">histidine kinase</fullName>
        <ecNumber evidence="2">2.7.13.3</ecNumber>
    </recommendedName>
</protein>
<feature type="transmembrane region" description="Helical" evidence="4">
    <location>
        <begin position="12"/>
        <end position="32"/>
    </location>
</feature>
<organism evidence="6 7">
    <name type="scientific">Christensenella tenuis</name>
    <dbReference type="NCBI Taxonomy" id="2763033"/>
    <lineage>
        <taxon>Bacteria</taxon>
        <taxon>Bacillati</taxon>
        <taxon>Bacillota</taxon>
        <taxon>Clostridia</taxon>
        <taxon>Christensenellales</taxon>
        <taxon>Christensenellaceae</taxon>
        <taxon>Christensenella</taxon>
    </lineage>
</organism>
<proteinExistence type="predicted"/>
<dbReference type="PANTHER" id="PTHR43719">
    <property type="entry name" value="TWO-COMPONENT HISTIDINE KINASE"/>
    <property type="match status" value="1"/>
</dbReference>
<evidence type="ECO:0000259" key="5">
    <source>
        <dbReference type="Pfam" id="PF00512"/>
    </source>
</evidence>
<feature type="domain" description="Signal transduction histidine kinase dimerisation/phosphoacceptor" evidence="5">
    <location>
        <begin position="340"/>
        <end position="380"/>
    </location>
</feature>
<dbReference type="InterPro" id="IPR036097">
    <property type="entry name" value="HisK_dim/P_sf"/>
</dbReference>
<accession>A0ABR7EG15</accession>
<keyword evidence="4" id="KW-0812">Transmembrane</keyword>
<evidence type="ECO:0000313" key="7">
    <source>
        <dbReference type="Proteomes" id="UP000606889"/>
    </source>
</evidence>
<dbReference type="PANTHER" id="PTHR43719:SF28">
    <property type="entry name" value="PEROXIDE STRESS-ACTIVATED HISTIDINE KINASE MAK1-RELATED"/>
    <property type="match status" value="1"/>
</dbReference>
<evidence type="ECO:0000256" key="4">
    <source>
        <dbReference type="SAM" id="Phobius"/>
    </source>
</evidence>
<dbReference type="Pfam" id="PF00512">
    <property type="entry name" value="HisKA"/>
    <property type="match status" value="1"/>
</dbReference>